<dbReference type="Pfam" id="PF17765">
    <property type="entry name" value="MLTR_LBD"/>
    <property type="match status" value="1"/>
</dbReference>
<organism evidence="2 3">
    <name type="scientific">Actinocorallia libanotica</name>
    <dbReference type="NCBI Taxonomy" id="46162"/>
    <lineage>
        <taxon>Bacteria</taxon>
        <taxon>Bacillati</taxon>
        <taxon>Actinomycetota</taxon>
        <taxon>Actinomycetes</taxon>
        <taxon>Streptosporangiales</taxon>
        <taxon>Thermomonosporaceae</taxon>
        <taxon>Actinocorallia</taxon>
    </lineage>
</organism>
<dbReference type="Gene3D" id="3.30.450.180">
    <property type="match status" value="1"/>
</dbReference>
<dbReference type="EMBL" id="BAAAHH010000027">
    <property type="protein sequence ID" value="GAA0962048.1"/>
    <property type="molecule type" value="Genomic_DNA"/>
</dbReference>
<dbReference type="SMART" id="SM00530">
    <property type="entry name" value="HTH_XRE"/>
    <property type="match status" value="1"/>
</dbReference>
<protein>
    <submittedName>
        <fullName evidence="2">Helix-turn-helix transcriptional regulator</fullName>
    </submittedName>
</protein>
<dbReference type="InterPro" id="IPR041413">
    <property type="entry name" value="MLTR_LBD"/>
</dbReference>
<comment type="caution">
    <text evidence="2">The sequence shown here is derived from an EMBL/GenBank/DDBJ whole genome shotgun (WGS) entry which is preliminary data.</text>
</comment>
<dbReference type="InterPro" id="IPR001387">
    <property type="entry name" value="Cro/C1-type_HTH"/>
</dbReference>
<dbReference type="PANTHER" id="PTHR35010">
    <property type="entry name" value="BLL4672 PROTEIN-RELATED"/>
    <property type="match status" value="1"/>
</dbReference>
<dbReference type="CDD" id="cd00093">
    <property type="entry name" value="HTH_XRE"/>
    <property type="match status" value="1"/>
</dbReference>
<keyword evidence="3" id="KW-1185">Reference proteome</keyword>
<dbReference type="PANTHER" id="PTHR35010:SF4">
    <property type="entry name" value="BLL5781 PROTEIN"/>
    <property type="match status" value="1"/>
</dbReference>
<reference evidence="3" key="1">
    <citation type="journal article" date="2019" name="Int. J. Syst. Evol. Microbiol.">
        <title>The Global Catalogue of Microorganisms (GCM) 10K type strain sequencing project: providing services to taxonomists for standard genome sequencing and annotation.</title>
        <authorList>
            <consortium name="The Broad Institute Genomics Platform"/>
            <consortium name="The Broad Institute Genome Sequencing Center for Infectious Disease"/>
            <person name="Wu L."/>
            <person name="Ma J."/>
        </authorList>
    </citation>
    <scope>NUCLEOTIDE SEQUENCE [LARGE SCALE GENOMIC DNA]</scope>
    <source>
        <strain evidence="3">JCM 10696</strain>
    </source>
</reference>
<sequence>MGAEARRTAVRYRHQQPVGMLLRELREERGLSQFALALQTEVSQRHLSFVETGRANPSPDLIGKLADRLQLPLRERNRLLLAAGHAPVYRETTLDSVELDAVRAAAHHILRAHEPTPALLVDRLWNALEMNSGVVLLAQLVDPSLLEPPVNVMRVTLHPDGLARHITNLPEVRAHLLARLRRQIAVSLDDTLADLYDEVAAYPGGTPSHPAPADTAADVLVPLRLRAADTELTFFSTMTVFGTAVDITVAELAIESFFPADDKTREALRALTPSPED</sequence>
<dbReference type="PROSITE" id="PS50943">
    <property type="entry name" value="HTH_CROC1"/>
    <property type="match status" value="1"/>
</dbReference>
<accession>A0ABP4C738</accession>
<name>A0ABP4C738_9ACTN</name>
<dbReference type="SUPFAM" id="SSF47413">
    <property type="entry name" value="lambda repressor-like DNA-binding domains"/>
    <property type="match status" value="1"/>
</dbReference>
<evidence type="ECO:0000313" key="2">
    <source>
        <dbReference type="EMBL" id="GAA0962048.1"/>
    </source>
</evidence>
<evidence type="ECO:0000259" key="1">
    <source>
        <dbReference type="PROSITE" id="PS50943"/>
    </source>
</evidence>
<gene>
    <name evidence="2" type="ORF">GCM10009550_55500</name>
</gene>
<proteinExistence type="predicted"/>
<dbReference type="Proteomes" id="UP001500665">
    <property type="component" value="Unassembled WGS sequence"/>
</dbReference>
<dbReference type="Gene3D" id="1.10.260.40">
    <property type="entry name" value="lambda repressor-like DNA-binding domains"/>
    <property type="match status" value="1"/>
</dbReference>
<evidence type="ECO:0000313" key="3">
    <source>
        <dbReference type="Proteomes" id="UP001500665"/>
    </source>
</evidence>
<feature type="domain" description="HTH cro/C1-type" evidence="1">
    <location>
        <begin position="22"/>
        <end position="76"/>
    </location>
</feature>
<dbReference type="InterPro" id="IPR010982">
    <property type="entry name" value="Lambda_DNA-bd_dom_sf"/>
</dbReference>
<dbReference type="Pfam" id="PF13560">
    <property type="entry name" value="HTH_31"/>
    <property type="match status" value="1"/>
</dbReference>
<dbReference type="RefSeq" id="WP_344244039.1">
    <property type="nucleotide sequence ID" value="NZ_BAAAHH010000027.1"/>
</dbReference>